<dbReference type="PANTHER" id="PTHR44942:SF4">
    <property type="entry name" value="METHYLTRANSFERASE TYPE 11 DOMAIN-CONTAINING PROTEIN"/>
    <property type="match status" value="1"/>
</dbReference>
<evidence type="ECO:0000256" key="3">
    <source>
        <dbReference type="SAM" id="MobiDB-lite"/>
    </source>
</evidence>
<dbReference type="InterPro" id="IPR041698">
    <property type="entry name" value="Methyltransf_25"/>
</dbReference>
<keyword evidence="6" id="KW-1185">Reference proteome</keyword>
<evidence type="ECO:0000259" key="4">
    <source>
        <dbReference type="Pfam" id="PF13649"/>
    </source>
</evidence>
<dbReference type="SUPFAM" id="SSF53335">
    <property type="entry name" value="S-adenosyl-L-methionine-dependent methyltransferases"/>
    <property type="match status" value="1"/>
</dbReference>
<accession>A0A5M6IWN7</accession>
<dbReference type="InterPro" id="IPR029063">
    <property type="entry name" value="SAM-dependent_MTases_sf"/>
</dbReference>
<proteinExistence type="predicted"/>
<name>A0A5M6IWN7_9PROT</name>
<sequence length="346" mass="37669">MSPGMPEERRSITSLMTRVLFAGGIGRRGRGAKYPIQTRLYRNTTNSRCYKTPRTHPRDSDGDPGMSQDSVTDHRHAAPPRAVETFPERFRGAAGFYTSGRPAYPQRLARRVATLVGGLEQGRVLDLGTGPGFLAIDFAPLAGAVIGVDPEPAMLAAAERNAAAAAAGRRIRFLPGTGETLDPGLAPLRLVTIGRAFHWMDRPRTLAVLDRLVAPRGAVALFGTAYPDVPENAWVPAFQAVLDRYDDADPARTHLRTARNHDAELLASTFGHLERVAVLERRRTPLARLVDRAFSFGKVWGDQPDRLPPTLAEEVRAALAPHAVEGSITEVVEGRATIAWRPGEID</sequence>
<evidence type="ECO:0000256" key="1">
    <source>
        <dbReference type="ARBA" id="ARBA00022603"/>
    </source>
</evidence>
<keyword evidence="2 5" id="KW-0808">Transferase</keyword>
<feature type="region of interest" description="Disordered" evidence="3">
    <location>
        <begin position="44"/>
        <end position="82"/>
    </location>
</feature>
<protein>
    <submittedName>
        <fullName evidence="5">Class I SAM-dependent methyltransferase</fullName>
    </submittedName>
</protein>
<dbReference type="OrthoDB" id="5642573at2"/>
<dbReference type="InterPro" id="IPR051052">
    <property type="entry name" value="Diverse_substrate_MTase"/>
</dbReference>
<feature type="domain" description="Methyltransferase" evidence="4">
    <location>
        <begin position="124"/>
        <end position="217"/>
    </location>
</feature>
<dbReference type="AlphaFoldDB" id="A0A5M6IWN7"/>
<comment type="caution">
    <text evidence="5">The sequence shown here is derived from an EMBL/GenBank/DDBJ whole genome shotgun (WGS) entry which is preliminary data.</text>
</comment>
<dbReference type="CDD" id="cd02440">
    <property type="entry name" value="AdoMet_MTases"/>
    <property type="match status" value="1"/>
</dbReference>
<organism evidence="5 6">
    <name type="scientific">Rhodovastum atsumiense</name>
    <dbReference type="NCBI Taxonomy" id="504468"/>
    <lineage>
        <taxon>Bacteria</taxon>
        <taxon>Pseudomonadati</taxon>
        <taxon>Pseudomonadota</taxon>
        <taxon>Alphaproteobacteria</taxon>
        <taxon>Acetobacterales</taxon>
        <taxon>Acetobacteraceae</taxon>
        <taxon>Rhodovastum</taxon>
    </lineage>
</organism>
<gene>
    <name evidence="5" type="ORF">F1189_08215</name>
</gene>
<evidence type="ECO:0000313" key="5">
    <source>
        <dbReference type="EMBL" id="KAA5612712.1"/>
    </source>
</evidence>
<reference evidence="5 6" key="1">
    <citation type="submission" date="2019-09" db="EMBL/GenBank/DDBJ databases">
        <title>Genome sequence of Rhodovastum atsumiense, a diverse member of the Acetobacteraceae family of non-sulfur purple photosynthetic bacteria.</title>
        <authorList>
            <person name="Meyer T."/>
            <person name="Kyndt J."/>
        </authorList>
    </citation>
    <scope>NUCLEOTIDE SEQUENCE [LARGE SCALE GENOMIC DNA]</scope>
    <source>
        <strain evidence="5 6">DSM 21279</strain>
    </source>
</reference>
<dbReference type="PANTHER" id="PTHR44942">
    <property type="entry name" value="METHYLTRANSF_11 DOMAIN-CONTAINING PROTEIN"/>
    <property type="match status" value="1"/>
</dbReference>
<evidence type="ECO:0000256" key="2">
    <source>
        <dbReference type="ARBA" id="ARBA00022679"/>
    </source>
</evidence>
<dbReference type="Pfam" id="PF13649">
    <property type="entry name" value="Methyltransf_25"/>
    <property type="match status" value="1"/>
</dbReference>
<dbReference type="GO" id="GO:0032259">
    <property type="term" value="P:methylation"/>
    <property type="evidence" value="ECO:0007669"/>
    <property type="project" value="UniProtKB-KW"/>
</dbReference>
<keyword evidence="1 5" id="KW-0489">Methyltransferase</keyword>
<dbReference type="Proteomes" id="UP000325255">
    <property type="component" value="Unassembled WGS sequence"/>
</dbReference>
<dbReference type="GO" id="GO:0008168">
    <property type="term" value="F:methyltransferase activity"/>
    <property type="evidence" value="ECO:0007669"/>
    <property type="project" value="UniProtKB-KW"/>
</dbReference>
<dbReference type="EMBL" id="VWPK01000010">
    <property type="protein sequence ID" value="KAA5612712.1"/>
    <property type="molecule type" value="Genomic_DNA"/>
</dbReference>
<dbReference type="Gene3D" id="3.40.50.150">
    <property type="entry name" value="Vaccinia Virus protein VP39"/>
    <property type="match status" value="1"/>
</dbReference>
<evidence type="ECO:0000313" key="6">
    <source>
        <dbReference type="Proteomes" id="UP000325255"/>
    </source>
</evidence>